<keyword evidence="1" id="KW-1133">Transmembrane helix</keyword>
<evidence type="ECO:0000313" key="3">
    <source>
        <dbReference type="Proteomes" id="UP001154312"/>
    </source>
</evidence>
<evidence type="ECO:0000313" key="2">
    <source>
        <dbReference type="EMBL" id="MDF9407186.1"/>
    </source>
</evidence>
<feature type="transmembrane region" description="Helical" evidence="1">
    <location>
        <begin position="67"/>
        <end position="88"/>
    </location>
</feature>
<organism evidence="2 3">
    <name type="scientific">Pelotomaculum isophthalicicum JI</name>
    <dbReference type="NCBI Taxonomy" id="947010"/>
    <lineage>
        <taxon>Bacteria</taxon>
        <taxon>Bacillati</taxon>
        <taxon>Bacillota</taxon>
        <taxon>Clostridia</taxon>
        <taxon>Eubacteriales</taxon>
        <taxon>Desulfotomaculaceae</taxon>
        <taxon>Pelotomaculum</taxon>
    </lineage>
</organism>
<sequence>MFRIIIFVVAVFCAWRWGDWQKLNRYYPTLLFSINCGLLYNVLLDNHLLWRYEPVPPLNNILFNNEIIDLAVTFISFPAFAFTYLSNYPYGKKQYLYIILWVIFLATIELITFKQNGISYHNGWNLGWSIVFDFAIFSFLRLHYIKPILAWFFSLILIIVIFIVFDISIKEIY</sequence>
<keyword evidence="1" id="KW-0472">Membrane</keyword>
<keyword evidence="1" id="KW-0812">Transmembrane</keyword>
<protein>
    <submittedName>
        <fullName evidence="2">Uncharacterized protein</fullName>
    </submittedName>
</protein>
<feature type="transmembrane region" description="Helical" evidence="1">
    <location>
        <begin position="125"/>
        <end position="142"/>
    </location>
</feature>
<dbReference type="Proteomes" id="UP001154312">
    <property type="component" value="Unassembled WGS sequence"/>
</dbReference>
<dbReference type="AlphaFoldDB" id="A0A9X4H0Y7"/>
<gene>
    <name evidence="2" type="ORF">L7E55_02250</name>
</gene>
<dbReference type="InterPro" id="IPR048147">
    <property type="entry name" value="CBO0543-like"/>
</dbReference>
<dbReference type="RefSeq" id="WP_277442362.1">
    <property type="nucleotide sequence ID" value="NZ_JAKOAV010000002.1"/>
</dbReference>
<accession>A0A9X4H0Y7</accession>
<proteinExistence type="predicted"/>
<feature type="transmembrane region" description="Helical" evidence="1">
    <location>
        <begin position="26"/>
        <end position="46"/>
    </location>
</feature>
<feature type="transmembrane region" description="Helical" evidence="1">
    <location>
        <begin position="148"/>
        <end position="169"/>
    </location>
</feature>
<reference evidence="2" key="1">
    <citation type="submission" date="2022-02" db="EMBL/GenBank/DDBJ databases">
        <authorList>
            <person name="Leng L."/>
        </authorList>
    </citation>
    <scope>NUCLEOTIDE SEQUENCE</scope>
    <source>
        <strain evidence="2">JI</strain>
    </source>
</reference>
<keyword evidence="3" id="KW-1185">Reference proteome</keyword>
<name>A0A9X4H0Y7_9FIRM</name>
<evidence type="ECO:0000256" key="1">
    <source>
        <dbReference type="SAM" id="Phobius"/>
    </source>
</evidence>
<comment type="caution">
    <text evidence="2">The sequence shown here is derived from an EMBL/GenBank/DDBJ whole genome shotgun (WGS) entry which is preliminary data.</text>
</comment>
<feature type="transmembrane region" description="Helical" evidence="1">
    <location>
        <begin position="94"/>
        <end position="113"/>
    </location>
</feature>
<dbReference type="EMBL" id="JAKOAV010000002">
    <property type="protein sequence ID" value="MDF9407186.1"/>
    <property type="molecule type" value="Genomic_DNA"/>
</dbReference>
<dbReference type="NCBIfam" id="NF041644">
    <property type="entry name" value="CBO0543_fam"/>
    <property type="match status" value="1"/>
</dbReference>